<dbReference type="PANTHER" id="PTHR30221:SF1">
    <property type="entry name" value="SMALL-CONDUCTANCE MECHANOSENSITIVE CHANNEL"/>
    <property type="match status" value="1"/>
</dbReference>
<evidence type="ECO:0000256" key="2">
    <source>
        <dbReference type="ARBA" id="ARBA00022692"/>
    </source>
</evidence>
<comment type="caution">
    <text evidence="7">The sequence shown here is derived from an EMBL/GenBank/DDBJ whole genome shotgun (WGS) entry which is preliminary data.</text>
</comment>
<gene>
    <name evidence="7" type="ORF">IPP58_00555</name>
</gene>
<reference evidence="7" key="1">
    <citation type="submission" date="2020-10" db="EMBL/GenBank/DDBJ databases">
        <title>Connecting structure to function with the recovery of over 1000 high-quality activated sludge metagenome-assembled genomes encoding full-length rRNA genes using long-read sequencing.</title>
        <authorList>
            <person name="Singleton C.M."/>
            <person name="Petriglieri F."/>
            <person name="Kristensen J.M."/>
            <person name="Kirkegaard R.H."/>
            <person name="Michaelsen T.Y."/>
            <person name="Andersen M.H."/>
            <person name="Karst S.M."/>
            <person name="Dueholm M.S."/>
            <person name="Nielsen P.H."/>
            <person name="Albertsen M."/>
        </authorList>
    </citation>
    <scope>NUCLEOTIDE SEQUENCE</scope>
    <source>
        <strain evidence="7">Skiv_18-Q3-R9-52_MAXAC.067</strain>
    </source>
</reference>
<feature type="transmembrane region" description="Helical" evidence="5">
    <location>
        <begin position="47"/>
        <end position="67"/>
    </location>
</feature>
<dbReference type="InterPro" id="IPR010920">
    <property type="entry name" value="LSM_dom_sf"/>
</dbReference>
<evidence type="ECO:0000259" key="6">
    <source>
        <dbReference type="PROSITE" id="PS50042"/>
    </source>
</evidence>
<dbReference type="EMBL" id="JADKIO010000002">
    <property type="protein sequence ID" value="MBK9794987.1"/>
    <property type="molecule type" value="Genomic_DNA"/>
</dbReference>
<keyword evidence="3 5" id="KW-1133">Transmembrane helix</keyword>
<dbReference type="InterPro" id="IPR045275">
    <property type="entry name" value="MscS_archaea/bacteria_type"/>
</dbReference>
<evidence type="ECO:0000313" key="7">
    <source>
        <dbReference type="EMBL" id="MBK9794987.1"/>
    </source>
</evidence>
<dbReference type="InterPro" id="IPR023408">
    <property type="entry name" value="MscS_beta-dom_sf"/>
</dbReference>
<keyword evidence="4 5" id="KW-0472">Membrane</keyword>
<dbReference type="InterPro" id="IPR014710">
    <property type="entry name" value="RmlC-like_jellyroll"/>
</dbReference>
<dbReference type="InterPro" id="IPR000595">
    <property type="entry name" value="cNMP-bd_dom"/>
</dbReference>
<dbReference type="Gene3D" id="2.30.30.60">
    <property type="match status" value="1"/>
</dbReference>
<dbReference type="PANTHER" id="PTHR30221">
    <property type="entry name" value="SMALL-CONDUCTANCE MECHANOSENSITIVE CHANNEL"/>
    <property type="match status" value="1"/>
</dbReference>
<dbReference type="AlphaFoldDB" id="A0A9D7XGI0"/>
<feature type="transmembrane region" description="Helical" evidence="5">
    <location>
        <begin position="104"/>
        <end position="124"/>
    </location>
</feature>
<dbReference type="Pfam" id="PF00924">
    <property type="entry name" value="MS_channel_2nd"/>
    <property type="match status" value="1"/>
</dbReference>
<keyword evidence="2 5" id="KW-0812">Transmembrane</keyword>
<feature type="domain" description="Cyclic nucleotide-binding" evidence="6">
    <location>
        <begin position="322"/>
        <end position="445"/>
    </location>
</feature>
<dbReference type="SUPFAM" id="SSF51206">
    <property type="entry name" value="cAMP-binding domain-like"/>
    <property type="match status" value="1"/>
</dbReference>
<dbReference type="GO" id="GO:0008381">
    <property type="term" value="F:mechanosensitive monoatomic ion channel activity"/>
    <property type="evidence" value="ECO:0007669"/>
    <property type="project" value="InterPro"/>
</dbReference>
<proteinExistence type="predicted"/>
<dbReference type="Gene3D" id="1.10.287.1260">
    <property type="match status" value="1"/>
</dbReference>
<dbReference type="GO" id="GO:0016020">
    <property type="term" value="C:membrane"/>
    <property type="evidence" value="ECO:0007669"/>
    <property type="project" value="UniProtKB-SubCell"/>
</dbReference>
<comment type="subcellular location">
    <subcellularLocation>
        <location evidence="1">Membrane</location>
    </subcellularLocation>
</comment>
<dbReference type="SMART" id="SM00100">
    <property type="entry name" value="cNMP"/>
    <property type="match status" value="1"/>
</dbReference>
<name>A0A9D7XGI0_9BACT</name>
<dbReference type="CDD" id="cd00038">
    <property type="entry name" value="CAP_ED"/>
    <property type="match status" value="1"/>
</dbReference>
<dbReference type="SUPFAM" id="SSF50182">
    <property type="entry name" value="Sm-like ribonucleoproteins"/>
    <property type="match status" value="1"/>
</dbReference>
<protein>
    <submittedName>
        <fullName evidence="7">Mechanosensitive ion channel family protein</fullName>
    </submittedName>
</protein>
<evidence type="ECO:0000256" key="3">
    <source>
        <dbReference type="ARBA" id="ARBA00022989"/>
    </source>
</evidence>
<evidence type="ECO:0000256" key="1">
    <source>
        <dbReference type="ARBA" id="ARBA00004370"/>
    </source>
</evidence>
<dbReference type="InterPro" id="IPR018490">
    <property type="entry name" value="cNMP-bd_dom_sf"/>
</dbReference>
<evidence type="ECO:0000313" key="8">
    <source>
        <dbReference type="Proteomes" id="UP000886657"/>
    </source>
</evidence>
<evidence type="ECO:0000256" key="4">
    <source>
        <dbReference type="ARBA" id="ARBA00023136"/>
    </source>
</evidence>
<organism evidence="7 8">
    <name type="scientific">Candidatus Geothrix skivensis</name>
    <dbReference type="NCBI Taxonomy" id="2954439"/>
    <lineage>
        <taxon>Bacteria</taxon>
        <taxon>Pseudomonadati</taxon>
        <taxon>Acidobacteriota</taxon>
        <taxon>Holophagae</taxon>
        <taxon>Holophagales</taxon>
        <taxon>Holophagaceae</taxon>
        <taxon>Geothrix</taxon>
    </lineage>
</organism>
<feature type="transmembrane region" description="Helical" evidence="5">
    <location>
        <begin position="79"/>
        <end position="98"/>
    </location>
</feature>
<dbReference type="PROSITE" id="PS50042">
    <property type="entry name" value="CNMP_BINDING_3"/>
    <property type="match status" value="1"/>
</dbReference>
<dbReference type="Gene3D" id="2.60.120.10">
    <property type="entry name" value="Jelly Rolls"/>
    <property type="match status" value="1"/>
</dbReference>
<sequence>MFRDLREKVSAPRRILAWALLLVLAAAAAFVLPRMTPHPAAQRAADVILWSALAYGAIRLLTFLLLDPLLSQRQTATPGFARDLLVVALYLVAAGGILRQVLDVSLGNLLGTGAIAAAVVGLSLQEVLGNLFAGISLHLDPAFQVGDWVEITGNLRGGPGRETLIGQVEALTWRTVQLRTENGDMDILPNRAIAQAVVTNLYVPSGLHRRTARITIEPRPDLHVAIEKLTLALAGLPHHPNHRPEVVVHSTDLGGAVLELRFWALGFRHGRQAAFQATRLAATVLPREGFRLMGPHGPTPLVGDPEPLPGATLMGEVIRQLGLPEHWVEDLRPHLRRRLLAPGEGVIREADPGHSLFAVHRGTLQVVRAEERLEPYTGLFWRPLADLGPGQWFGEASLLTGAPRNATVVALTEAEVLELPKEAFEASLKREPELLERLVDLMERRAQEGTEATVPREGRRTHWARQVRAWFGLN</sequence>
<dbReference type="InterPro" id="IPR006685">
    <property type="entry name" value="MscS_channel_2nd"/>
</dbReference>
<accession>A0A9D7XGI0</accession>
<dbReference type="Pfam" id="PF00027">
    <property type="entry name" value="cNMP_binding"/>
    <property type="match status" value="1"/>
</dbReference>
<dbReference type="Proteomes" id="UP000886657">
    <property type="component" value="Unassembled WGS sequence"/>
</dbReference>
<evidence type="ECO:0000256" key="5">
    <source>
        <dbReference type="SAM" id="Phobius"/>
    </source>
</evidence>